<protein>
    <submittedName>
        <fullName evidence="4 5">Uncharacterized protein LOC105052444</fullName>
    </submittedName>
</protein>
<dbReference type="Pfam" id="PF14228">
    <property type="entry name" value="MOR2-PAG1_mid"/>
    <property type="match status" value="2"/>
</dbReference>
<sequence>MQGLHAFVHLIIEMTVALKQPRSSFISFSCPCDMDLRHMLKHATMFGELASFVEEVSSGTERKTKWKASTWGQDRSGQHNQSRESVDKFTFDKEAIEQVQAIQWASMNDIASLLYGPYFDDNARKMAGRVIPWINSFLMEQVPKAPCAYSLVVPQTLSYSKFTGREDMWLVVGINRKVVTFNFS</sequence>
<gene>
    <name evidence="4 5 6 7" type="primary">LOC105052444</name>
</gene>
<proteinExistence type="predicted"/>
<evidence type="ECO:0000313" key="7">
    <source>
        <dbReference type="RefSeq" id="XP_029123167.1"/>
    </source>
</evidence>
<feature type="domain" description="Cell morphogenesis central region" evidence="2">
    <location>
        <begin position="42"/>
        <end position="69"/>
    </location>
</feature>
<dbReference type="InterPro" id="IPR039867">
    <property type="entry name" value="Furry/Tao3/Mor2"/>
</dbReference>
<evidence type="ECO:0000313" key="4">
    <source>
        <dbReference type="RefSeq" id="XP_029123160.1"/>
    </source>
</evidence>
<dbReference type="PANTHER" id="PTHR12295:SF30">
    <property type="entry name" value="PROTEIN FURRY"/>
    <property type="match status" value="1"/>
</dbReference>
<evidence type="ECO:0000313" key="6">
    <source>
        <dbReference type="RefSeq" id="XP_029123166.1"/>
    </source>
</evidence>
<dbReference type="RefSeq" id="XP_029123167.1">
    <property type="nucleotide sequence ID" value="XM_029267334.1"/>
</dbReference>
<dbReference type="OrthoDB" id="6287725at2759"/>
<evidence type="ECO:0000313" key="5">
    <source>
        <dbReference type="RefSeq" id="XP_029123164.1"/>
    </source>
</evidence>
<dbReference type="RefSeq" id="XP_029123166.1">
    <property type="nucleotide sequence ID" value="XM_029267333.1"/>
</dbReference>
<feature type="domain" description="Cell morphogenesis central region" evidence="2">
    <location>
        <begin position="75"/>
        <end position="166"/>
    </location>
</feature>
<dbReference type="InterPro" id="IPR029473">
    <property type="entry name" value="MOR2-PAG1_mid"/>
</dbReference>
<accession>A0A8N4F9P6</accession>
<dbReference type="RefSeq" id="XP_029123164.1">
    <property type="nucleotide sequence ID" value="XM_029267331.1"/>
</dbReference>
<reference evidence="4 5" key="1">
    <citation type="submission" date="2025-04" db="UniProtKB">
        <authorList>
            <consortium name="RefSeq"/>
        </authorList>
    </citation>
    <scope>IDENTIFICATION</scope>
</reference>
<evidence type="ECO:0000259" key="2">
    <source>
        <dbReference type="Pfam" id="PF14228"/>
    </source>
</evidence>
<dbReference type="PANTHER" id="PTHR12295">
    <property type="entry name" value="FURRY-RELATED"/>
    <property type="match status" value="1"/>
</dbReference>
<dbReference type="Proteomes" id="UP000504607">
    <property type="component" value="Chromosome 1"/>
</dbReference>
<evidence type="ECO:0000256" key="1">
    <source>
        <dbReference type="SAM" id="MobiDB-lite"/>
    </source>
</evidence>
<feature type="region of interest" description="Disordered" evidence="1">
    <location>
        <begin position="64"/>
        <end position="84"/>
    </location>
</feature>
<dbReference type="GO" id="GO:0000902">
    <property type="term" value="P:cell morphogenesis"/>
    <property type="evidence" value="ECO:0007669"/>
    <property type="project" value="InterPro"/>
</dbReference>
<dbReference type="RefSeq" id="XP_029123160.1">
    <property type="nucleotide sequence ID" value="XM_029267327.1"/>
</dbReference>
<evidence type="ECO:0000313" key="3">
    <source>
        <dbReference type="Proteomes" id="UP000504607"/>
    </source>
</evidence>
<feature type="compositionally biased region" description="Polar residues" evidence="1">
    <location>
        <begin position="70"/>
        <end position="80"/>
    </location>
</feature>
<dbReference type="GO" id="GO:0005938">
    <property type="term" value="C:cell cortex"/>
    <property type="evidence" value="ECO:0007669"/>
    <property type="project" value="TreeGrafter"/>
</dbReference>
<keyword evidence="3" id="KW-1185">Reference proteome</keyword>
<dbReference type="AlphaFoldDB" id="A0A8N4F9P6"/>
<name>A0A8N4F9P6_ELAGV</name>
<dbReference type="GO" id="GO:0030427">
    <property type="term" value="C:site of polarized growth"/>
    <property type="evidence" value="ECO:0007669"/>
    <property type="project" value="TreeGrafter"/>
</dbReference>
<organism evidence="3 6">
    <name type="scientific">Elaeis guineensis var. tenera</name>
    <name type="common">Oil palm</name>
    <dbReference type="NCBI Taxonomy" id="51953"/>
    <lineage>
        <taxon>Eukaryota</taxon>
        <taxon>Viridiplantae</taxon>
        <taxon>Streptophyta</taxon>
        <taxon>Embryophyta</taxon>
        <taxon>Tracheophyta</taxon>
        <taxon>Spermatophyta</taxon>
        <taxon>Magnoliopsida</taxon>
        <taxon>Liliopsida</taxon>
        <taxon>Arecaceae</taxon>
        <taxon>Arecoideae</taxon>
        <taxon>Cocoseae</taxon>
        <taxon>Elaeidinae</taxon>
        <taxon>Elaeis</taxon>
    </lineage>
</organism>